<keyword evidence="7 13" id="KW-0418">Kinase</keyword>
<dbReference type="InterPro" id="IPR036918">
    <property type="entry name" value="Pyrv_Knase_C_sf"/>
</dbReference>
<evidence type="ECO:0000256" key="4">
    <source>
        <dbReference type="ARBA" id="ARBA00022679"/>
    </source>
</evidence>
<feature type="domain" description="Pyruvate kinase barrel" evidence="14">
    <location>
        <begin position="2"/>
        <end position="321"/>
    </location>
</feature>
<dbReference type="Pfam" id="PF02887">
    <property type="entry name" value="PK_C"/>
    <property type="match status" value="1"/>
</dbReference>
<evidence type="ECO:0000313" key="17">
    <source>
        <dbReference type="Proteomes" id="UP000077469"/>
    </source>
</evidence>
<dbReference type="GO" id="GO:0030955">
    <property type="term" value="F:potassium ion binding"/>
    <property type="evidence" value="ECO:0007669"/>
    <property type="project" value="UniProtKB-UniRule"/>
</dbReference>
<dbReference type="OrthoDB" id="9812123at2"/>
<accession>A0A0X1KQC4</accession>
<dbReference type="STRING" id="1123384.AJ81_03345"/>
<dbReference type="SUPFAM" id="SSF50800">
    <property type="entry name" value="PK beta-barrel domain-like"/>
    <property type="match status" value="1"/>
</dbReference>
<comment type="similarity">
    <text evidence="2 13">Belongs to the pyruvate kinase family.</text>
</comment>
<keyword evidence="9 13" id="KW-0460">Magnesium</keyword>
<keyword evidence="4 13" id="KW-0808">Transferase</keyword>
<dbReference type="GO" id="GO:0005524">
    <property type="term" value="F:ATP binding"/>
    <property type="evidence" value="ECO:0007669"/>
    <property type="project" value="UniProtKB-KW"/>
</dbReference>
<dbReference type="GO" id="GO:0000287">
    <property type="term" value="F:magnesium ion binding"/>
    <property type="evidence" value="ECO:0007669"/>
    <property type="project" value="UniProtKB-UniRule"/>
</dbReference>
<evidence type="ECO:0000256" key="12">
    <source>
        <dbReference type="NCBIfam" id="TIGR01064"/>
    </source>
</evidence>
<keyword evidence="6" id="KW-0547">Nucleotide-binding</keyword>
<dbReference type="InterPro" id="IPR015806">
    <property type="entry name" value="Pyrv_Knase_insert_dom_sf"/>
</dbReference>
<dbReference type="InterPro" id="IPR015793">
    <property type="entry name" value="Pyrv_Knase_brl"/>
</dbReference>
<gene>
    <name evidence="16" type="ORF">AJ81_03345</name>
</gene>
<evidence type="ECO:0000313" key="16">
    <source>
        <dbReference type="EMBL" id="AJC73404.1"/>
    </source>
</evidence>
<evidence type="ECO:0000256" key="2">
    <source>
        <dbReference type="ARBA" id="ARBA00008663"/>
    </source>
</evidence>
<evidence type="ECO:0000256" key="7">
    <source>
        <dbReference type="ARBA" id="ARBA00022777"/>
    </source>
</evidence>
<keyword evidence="5" id="KW-0479">Metal-binding</keyword>
<evidence type="ECO:0000256" key="1">
    <source>
        <dbReference type="ARBA" id="ARBA00004997"/>
    </source>
</evidence>
<evidence type="ECO:0000259" key="15">
    <source>
        <dbReference type="Pfam" id="PF02887"/>
    </source>
</evidence>
<dbReference type="Pfam" id="PF00224">
    <property type="entry name" value="PK"/>
    <property type="match status" value="1"/>
</dbReference>
<dbReference type="InterPro" id="IPR001697">
    <property type="entry name" value="Pyr_Knase"/>
</dbReference>
<dbReference type="Proteomes" id="UP000077469">
    <property type="component" value="Chromosome"/>
</dbReference>
<dbReference type="SUPFAM" id="SSF51621">
    <property type="entry name" value="Phosphoenolpyruvate/pyruvate domain"/>
    <property type="match status" value="1"/>
</dbReference>
<dbReference type="NCBIfam" id="TIGR01064">
    <property type="entry name" value="pyruv_kin"/>
    <property type="match status" value="1"/>
</dbReference>
<dbReference type="InterPro" id="IPR040442">
    <property type="entry name" value="Pyrv_kinase-like_dom_sf"/>
</dbReference>
<dbReference type="SUPFAM" id="SSF52935">
    <property type="entry name" value="PK C-terminal domain-like"/>
    <property type="match status" value="1"/>
</dbReference>
<keyword evidence="11 16" id="KW-0670">Pyruvate</keyword>
<comment type="pathway">
    <text evidence="1 13">Carbohydrate degradation; glycolysis; pyruvate from D-glyceraldehyde 3-phosphate: step 5/5.</text>
</comment>
<keyword evidence="10 13" id="KW-0324">Glycolysis</keyword>
<dbReference type="UniPathway" id="UPA00109">
    <property type="reaction ID" value="UER00188"/>
</dbReference>
<dbReference type="AlphaFoldDB" id="A0A0X1KQC4"/>
<sequence length="473" mass="52070">MTKTKILCSLGPKSEDPVTIKQLLDAGASAFRLSAAHYGLNRLIQLITLLNEIRSDSSKVFSIIVDLPGSKLRAKLPSNLESMELTEGETVLLAENELQTSKKQIFLSEPTVIRQLGKDDEVLLDDGKAILRVVRKQEKSVECVVERGATIKKNAGVNLPTIKLSIPSFTDRDKDIIEATANLSVDYYCLSFVRSPKDVQEARNFLDSLDLKSAILVKIETKEALDYFEQICSLGDGIIVARGDLAAETSLEKLPVLQKMLIMRASKFKIPVIVATQLLESMVQKDHPTRTEVTDTANAILDGADALLLTVETAIGERPVLVVETMKKIVESVEEHLDELGMWFDVRRKESSVDSSDAIAKSSYEIARETRAKLIIASTASGSTARRVSYFRPSCPILATTPRERTYYQLPIIWGVVPVLVPEVYSVDIMLHVAIEKAKALGYVKSSDTVVITLGTPCGVVGTTNMLKIHIVE</sequence>
<dbReference type="EMBL" id="CP007141">
    <property type="protein sequence ID" value="AJC73404.1"/>
    <property type="molecule type" value="Genomic_DNA"/>
</dbReference>
<evidence type="ECO:0000256" key="13">
    <source>
        <dbReference type="RuleBase" id="RU000504"/>
    </source>
</evidence>
<dbReference type="Gene3D" id="3.20.20.60">
    <property type="entry name" value="Phosphoenolpyruvate-binding domains"/>
    <property type="match status" value="1"/>
</dbReference>
<dbReference type="InterPro" id="IPR015813">
    <property type="entry name" value="Pyrv/PenolPyrv_kinase-like_dom"/>
</dbReference>
<dbReference type="EC" id="2.7.1.40" evidence="3 12"/>
<feature type="domain" description="Pyruvate kinase C-terminal" evidence="15">
    <location>
        <begin position="357"/>
        <end position="470"/>
    </location>
</feature>
<comment type="catalytic activity">
    <reaction evidence="13">
        <text>pyruvate + ATP = phosphoenolpyruvate + ADP + H(+)</text>
        <dbReference type="Rhea" id="RHEA:18157"/>
        <dbReference type="ChEBI" id="CHEBI:15361"/>
        <dbReference type="ChEBI" id="CHEBI:15378"/>
        <dbReference type="ChEBI" id="CHEBI:30616"/>
        <dbReference type="ChEBI" id="CHEBI:58702"/>
        <dbReference type="ChEBI" id="CHEBI:456216"/>
        <dbReference type="EC" id="2.7.1.40"/>
    </reaction>
</comment>
<dbReference type="InterPro" id="IPR015795">
    <property type="entry name" value="Pyrv_Knase_C"/>
</dbReference>
<reference evidence="16 17" key="1">
    <citation type="submission" date="2014-01" db="EMBL/GenBank/DDBJ databases">
        <title>Genome sequencing of Thermotog hypogea.</title>
        <authorList>
            <person name="Zhang X."/>
            <person name="Alvare G."/>
            <person name="Fristensky B."/>
            <person name="Chen L."/>
            <person name="Suen T."/>
            <person name="Chen Q."/>
            <person name="Ma K."/>
        </authorList>
    </citation>
    <scope>NUCLEOTIDE SEQUENCE [LARGE SCALE GENOMIC DNA]</scope>
    <source>
        <strain evidence="16 17">DSM 11164</strain>
    </source>
</reference>
<dbReference type="PRINTS" id="PR01050">
    <property type="entry name" value="PYRUVTKNASE"/>
</dbReference>
<dbReference type="GO" id="GO:0004743">
    <property type="term" value="F:pyruvate kinase activity"/>
    <property type="evidence" value="ECO:0007669"/>
    <property type="project" value="UniProtKB-UniRule"/>
</dbReference>
<evidence type="ECO:0000256" key="5">
    <source>
        <dbReference type="ARBA" id="ARBA00022723"/>
    </source>
</evidence>
<dbReference type="GO" id="GO:0016301">
    <property type="term" value="F:kinase activity"/>
    <property type="evidence" value="ECO:0007669"/>
    <property type="project" value="UniProtKB-KW"/>
</dbReference>
<evidence type="ECO:0000256" key="8">
    <source>
        <dbReference type="ARBA" id="ARBA00022840"/>
    </source>
</evidence>
<dbReference type="PATRIC" id="fig|1123384.7.peg.652"/>
<evidence type="ECO:0000256" key="9">
    <source>
        <dbReference type="ARBA" id="ARBA00022842"/>
    </source>
</evidence>
<organism evidence="16 17">
    <name type="scientific">Pseudothermotoga hypogea DSM 11164 = NBRC 106472</name>
    <dbReference type="NCBI Taxonomy" id="1123384"/>
    <lineage>
        <taxon>Bacteria</taxon>
        <taxon>Thermotogati</taxon>
        <taxon>Thermotogota</taxon>
        <taxon>Thermotogae</taxon>
        <taxon>Thermotogales</taxon>
        <taxon>Thermotogaceae</taxon>
        <taxon>Pseudothermotoga</taxon>
    </lineage>
</organism>
<dbReference type="RefSeq" id="WP_031504056.1">
    <property type="nucleotide sequence ID" value="NC_022795.1"/>
</dbReference>
<keyword evidence="8" id="KW-0067">ATP-binding</keyword>
<evidence type="ECO:0000256" key="10">
    <source>
        <dbReference type="ARBA" id="ARBA00023152"/>
    </source>
</evidence>
<dbReference type="PaxDb" id="1123384-AJ81_03345"/>
<dbReference type="InterPro" id="IPR011037">
    <property type="entry name" value="Pyrv_Knase-like_insert_dom_sf"/>
</dbReference>
<dbReference type="Gene3D" id="2.40.33.10">
    <property type="entry name" value="PK beta-barrel domain-like"/>
    <property type="match status" value="1"/>
</dbReference>
<name>A0A0X1KQC4_9THEM</name>
<dbReference type="KEGG" id="phy:AJ81_03345"/>
<evidence type="ECO:0000256" key="3">
    <source>
        <dbReference type="ARBA" id="ARBA00012142"/>
    </source>
</evidence>
<evidence type="ECO:0000256" key="11">
    <source>
        <dbReference type="ARBA" id="ARBA00023317"/>
    </source>
</evidence>
<keyword evidence="17" id="KW-1185">Reference proteome</keyword>
<evidence type="ECO:0000259" key="14">
    <source>
        <dbReference type="Pfam" id="PF00224"/>
    </source>
</evidence>
<dbReference type="Gene3D" id="3.40.1380.20">
    <property type="entry name" value="Pyruvate kinase, C-terminal domain"/>
    <property type="match status" value="1"/>
</dbReference>
<evidence type="ECO:0000256" key="6">
    <source>
        <dbReference type="ARBA" id="ARBA00022741"/>
    </source>
</evidence>
<protein>
    <recommendedName>
        <fullName evidence="3 12">Pyruvate kinase</fullName>
        <ecNumber evidence="3 12">2.7.1.40</ecNumber>
    </recommendedName>
</protein>
<proteinExistence type="inferred from homology"/>
<dbReference type="PANTHER" id="PTHR11817">
    <property type="entry name" value="PYRUVATE KINASE"/>
    <property type="match status" value="1"/>
</dbReference>